<feature type="transmembrane region" description="Helical" evidence="2">
    <location>
        <begin position="6"/>
        <end position="25"/>
    </location>
</feature>
<accession>A0A5J5HUI8</accession>
<proteinExistence type="predicted"/>
<dbReference type="Proteomes" id="UP000326671">
    <property type="component" value="Unassembled WGS sequence"/>
</dbReference>
<evidence type="ECO:0000313" key="4">
    <source>
        <dbReference type="Proteomes" id="UP000326671"/>
    </source>
</evidence>
<feature type="region of interest" description="Disordered" evidence="1">
    <location>
        <begin position="124"/>
        <end position="168"/>
    </location>
</feature>
<protein>
    <submittedName>
        <fullName evidence="3">Uncharacterized protein</fullName>
    </submittedName>
</protein>
<dbReference type="AlphaFoldDB" id="A0A5J5HUI8"/>
<dbReference type="EMBL" id="VYKL01000015">
    <property type="protein sequence ID" value="KAA9025851.1"/>
    <property type="molecule type" value="Genomic_DNA"/>
</dbReference>
<dbReference type="InterPro" id="IPR046118">
    <property type="entry name" value="DUF6115"/>
</dbReference>
<keyword evidence="4" id="KW-1185">Reference proteome</keyword>
<dbReference type="Pfam" id="PF19610">
    <property type="entry name" value="DUF6115"/>
    <property type="match status" value="1"/>
</dbReference>
<evidence type="ECO:0000313" key="3">
    <source>
        <dbReference type="EMBL" id="KAA9025851.1"/>
    </source>
</evidence>
<keyword evidence="2" id="KW-0812">Transmembrane</keyword>
<gene>
    <name evidence="3" type="ORF">F4V44_08170</name>
</gene>
<organism evidence="3 4">
    <name type="scientific">Niallia endozanthoxylica</name>
    <dbReference type="NCBI Taxonomy" id="2036016"/>
    <lineage>
        <taxon>Bacteria</taxon>
        <taxon>Bacillati</taxon>
        <taxon>Bacillota</taxon>
        <taxon>Bacilli</taxon>
        <taxon>Bacillales</taxon>
        <taxon>Bacillaceae</taxon>
        <taxon>Niallia</taxon>
    </lineage>
</organism>
<keyword evidence="2" id="KW-0472">Membrane</keyword>
<keyword evidence="2" id="KW-1133">Transmembrane helix</keyword>
<comment type="caution">
    <text evidence="3">The sequence shown here is derived from an EMBL/GenBank/DDBJ whole genome shotgun (WGS) entry which is preliminary data.</text>
</comment>
<name>A0A5J5HUI8_9BACI</name>
<sequence>MTVFFIIISFIINIIAIMGIVILFLRQNKLVKVDENQKKTMKEMEELMSSYILEMKDENERFIKRFETMNKVQFSSNQLPEKASIPHKEFEKKPDSVLPKVEKQELSSRLESTVNFQAVRAYQKQTQNQPGKEDVLEPDTSQAQEIRHDEVVHNSTKDEKRKKPASNERLQESLLFQILNMKQEGFSIEEIAKRLNKGQSEIALLLKINENHKE</sequence>
<evidence type="ECO:0000256" key="2">
    <source>
        <dbReference type="SAM" id="Phobius"/>
    </source>
</evidence>
<evidence type="ECO:0000256" key="1">
    <source>
        <dbReference type="SAM" id="MobiDB-lite"/>
    </source>
</evidence>
<feature type="compositionally biased region" description="Basic and acidic residues" evidence="1">
    <location>
        <begin position="84"/>
        <end position="97"/>
    </location>
</feature>
<dbReference type="RefSeq" id="WP_150439505.1">
    <property type="nucleotide sequence ID" value="NZ_VYKL01000015.1"/>
</dbReference>
<reference evidence="3 4" key="1">
    <citation type="submission" date="2019-09" db="EMBL/GenBank/DDBJ databases">
        <title>Whole genome sequences of isolates from the Mars Exploration Rovers.</title>
        <authorList>
            <person name="Seuylemezian A."/>
            <person name="Vaishampayan P."/>
        </authorList>
    </citation>
    <scope>NUCLEOTIDE SEQUENCE [LARGE SCALE GENOMIC DNA]</scope>
    <source>
        <strain evidence="3 4">MER_TA_151</strain>
    </source>
</reference>
<feature type="compositionally biased region" description="Basic and acidic residues" evidence="1">
    <location>
        <begin position="145"/>
        <end position="168"/>
    </location>
</feature>
<feature type="region of interest" description="Disordered" evidence="1">
    <location>
        <begin position="77"/>
        <end position="97"/>
    </location>
</feature>
<dbReference type="OrthoDB" id="1708317at2"/>